<name>A0A444L7C9_METS7</name>
<evidence type="ECO:0000313" key="2">
    <source>
        <dbReference type="EMBL" id="RWX73454.1"/>
    </source>
</evidence>
<dbReference type="Gene3D" id="3.40.50.2000">
    <property type="entry name" value="Glycogen Phosphorylase B"/>
    <property type="match status" value="1"/>
</dbReference>
<accession>A0A444L7C9</accession>
<proteinExistence type="predicted"/>
<evidence type="ECO:0000313" key="3">
    <source>
        <dbReference type="Proteomes" id="UP000288215"/>
    </source>
</evidence>
<dbReference type="SUPFAM" id="SSF53756">
    <property type="entry name" value="UDP-Glycosyltransferase/glycogen phosphorylase"/>
    <property type="match status" value="1"/>
</dbReference>
<dbReference type="PANTHER" id="PTHR12526:SF634">
    <property type="entry name" value="BLL3361 PROTEIN"/>
    <property type="match status" value="1"/>
</dbReference>
<sequence length="173" mass="19287">MYSEIKGHAYLLKSFSIILKKHDNASLILVGDGKLLSKIKNMSSAFNIGNYVYFAGRRSHNEIPLYMNAADLFVLPSLSEGNPTVMFEALGVGLPFVGTRVGGVPEIITSDEYGLLAEPGNPDDLAEKILVALEKEWDREKIRDYARQFTWENIAKQVMKVYEEVLSKSPSGE</sequence>
<feature type="domain" description="Glycosyl transferase family 1" evidence="1">
    <location>
        <begin position="6"/>
        <end position="148"/>
    </location>
</feature>
<dbReference type="Pfam" id="PF00534">
    <property type="entry name" value="Glycos_transf_1"/>
    <property type="match status" value="1"/>
</dbReference>
<dbReference type="AlphaFoldDB" id="A0A444L7C9"/>
<organism evidence="2 3">
    <name type="scientific">Methanosuratincola subterraneus</name>
    <dbReference type="NCBI Taxonomy" id="2593994"/>
    <lineage>
        <taxon>Archaea</taxon>
        <taxon>Thermoproteota</taxon>
        <taxon>Methanosuratincolia</taxon>
        <taxon>Candidatus Methanomethylicales</taxon>
        <taxon>Candidatus Methanomethylicaceae</taxon>
        <taxon>Candidatus Methanosuratincola (ex Vanwonterghem et al. 2016)</taxon>
    </lineage>
</organism>
<dbReference type="InterPro" id="IPR001296">
    <property type="entry name" value="Glyco_trans_1"/>
</dbReference>
<comment type="caution">
    <text evidence="2">The sequence shown here is derived from an EMBL/GenBank/DDBJ whole genome shotgun (WGS) entry which is preliminary data.</text>
</comment>
<gene>
    <name evidence="2" type="ORF">Metus_1428</name>
</gene>
<dbReference type="GO" id="GO:0016757">
    <property type="term" value="F:glycosyltransferase activity"/>
    <property type="evidence" value="ECO:0007669"/>
    <property type="project" value="InterPro"/>
</dbReference>
<reference evidence="2 3" key="1">
    <citation type="submission" date="2018-12" db="EMBL/GenBank/DDBJ databases">
        <title>The complete genome of the methanogenic archaea of the candidate phylum Verstraetearchaeota, obtained from the metagenome of underground thermal water.</title>
        <authorList>
            <person name="Kadnikov V.V."/>
            <person name="Mardanov A.V."/>
            <person name="Beletsky A.V."/>
            <person name="Karnachuk O.V."/>
            <person name="Ravin N.V."/>
        </authorList>
    </citation>
    <scope>NUCLEOTIDE SEQUENCE [LARGE SCALE GENOMIC DNA]</scope>
    <source>
        <strain evidence="2">Ch88</strain>
    </source>
</reference>
<evidence type="ECO:0000259" key="1">
    <source>
        <dbReference type="Pfam" id="PF00534"/>
    </source>
</evidence>
<dbReference type="EMBL" id="RXGA01000003">
    <property type="protein sequence ID" value="RWX73454.1"/>
    <property type="molecule type" value="Genomic_DNA"/>
</dbReference>
<dbReference type="Proteomes" id="UP000288215">
    <property type="component" value="Unassembled WGS sequence"/>
</dbReference>
<dbReference type="PANTHER" id="PTHR12526">
    <property type="entry name" value="GLYCOSYLTRANSFERASE"/>
    <property type="match status" value="1"/>
</dbReference>
<protein>
    <submittedName>
        <fullName evidence="2">Glycosyltransferase family 4 protein</fullName>
    </submittedName>
</protein>
<keyword evidence="2" id="KW-0808">Transferase</keyword>